<dbReference type="UniPathway" id="UPA00253">
    <property type="reaction ID" value="UER00327"/>
</dbReference>
<dbReference type="NCBIfam" id="TIGR00550">
    <property type="entry name" value="nadA"/>
    <property type="match status" value="1"/>
</dbReference>
<comment type="pathway">
    <text evidence="1 10">Cofactor biosynthesis; NAD(+) biosynthesis; quinolinate from iminoaspartate: step 1/1.</text>
</comment>
<evidence type="ECO:0000256" key="9">
    <source>
        <dbReference type="ARBA" id="ARBA00023014"/>
    </source>
</evidence>
<dbReference type="EC" id="2.5.1.72" evidence="2 10"/>
<evidence type="ECO:0000256" key="1">
    <source>
        <dbReference type="ARBA" id="ARBA00005065"/>
    </source>
</evidence>
<evidence type="ECO:0000313" key="13">
    <source>
        <dbReference type="Proteomes" id="UP000336646"/>
    </source>
</evidence>
<keyword evidence="5 10" id="KW-0662">Pyridine nucleotide biosynthesis</keyword>
<dbReference type="GO" id="GO:0034628">
    <property type="term" value="P:'de novo' NAD+ biosynthetic process from L-aspartate"/>
    <property type="evidence" value="ECO:0007669"/>
    <property type="project" value="TreeGrafter"/>
</dbReference>
<protein>
    <recommendedName>
        <fullName evidence="2 10">Quinolinate synthase</fullName>
        <ecNumber evidence="2 10">2.5.1.72</ecNumber>
    </recommendedName>
</protein>
<comment type="cofactor">
    <cofactor evidence="10">
        <name>[4Fe-4S] cluster</name>
        <dbReference type="ChEBI" id="CHEBI:49883"/>
    </cofactor>
    <text evidence="10">Binds 1 [4Fe-4S] cluster per subunit.</text>
</comment>
<keyword evidence="3 10" id="KW-0004">4Fe-4S</keyword>
<dbReference type="NCBIfam" id="NF006878">
    <property type="entry name" value="PRK09375.1-2"/>
    <property type="match status" value="1"/>
</dbReference>
<dbReference type="GO" id="GO:0051539">
    <property type="term" value="F:4 iron, 4 sulfur cluster binding"/>
    <property type="evidence" value="ECO:0007669"/>
    <property type="project" value="UniProtKB-KW"/>
</dbReference>
<feature type="binding site" evidence="10">
    <location>
        <begin position="217"/>
        <end position="219"/>
    </location>
    <ligand>
        <name>iminosuccinate</name>
        <dbReference type="ChEBI" id="CHEBI:77875"/>
    </ligand>
</feature>
<evidence type="ECO:0000256" key="5">
    <source>
        <dbReference type="ARBA" id="ARBA00022642"/>
    </source>
</evidence>
<feature type="binding site" evidence="10">
    <location>
        <position position="291"/>
    </location>
    <ligand>
        <name>[4Fe-4S] cluster</name>
        <dbReference type="ChEBI" id="CHEBI:49883"/>
    </ligand>
</feature>
<sequence length="340" mass="36678">MTTYLENLTRESGVWQGVEPDEEWAREIARLKHERNAVILAHNYQIPAIQDTADFTGDSLALSRKAAETDADVIVFCGVHFMAESAKILSPTKTVLIPDKDAGCSLADSITADQLRQWRSEHPDAVVVSYVNTTAEVKALTDICCTSSNAVDVVASIDPGTEVLFCPDQFLGAHVKRETGRDNIRIWSGECHVHAGISATKLAEQAEANPDADLYIHPECGCANSAIYLAGEGIIDPERVHMLSTGGMLDLAHTASPERTVLVATEIGMLHQLRGAAPEVNFQPVNDRASCRYMKMITPAALLRCLAEGKDEVDVPTDIADKARASLEAMISIGEPGGGE</sequence>
<dbReference type="SUPFAM" id="SSF142754">
    <property type="entry name" value="NadA-like"/>
    <property type="match status" value="1"/>
</dbReference>
<dbReference type="EMBL" id="RXIR01000018">
    <property type="protein sequence ID" value="TVS27647.1"/>
    <property type="molecule type" value="Genomic_DNA"/>
</dbReference>
<reference evidence="11 14" key="2">
    <citation type="submission" date="2020-07" db="EMBL/GenBank/DDBJ databases">
        <authorList>
            <person name="Khare M."/>
        </authorList>
    </citation>
    <scope>NUCLEOTIDE SEQUENCE [LARGE SCALE GENOMIC DNA]</scope>
    <source>
        <strain evidence="11 14">P8776</strain>
    </source>
</reference>
<dbReference type="PANTHER" id="PTHR30573">
    <property type="entry name" value="QUINOLINATE SYNTHETASE A"/>
    <property type="match status" value="1"/>
</dbReference>
<dbReference type="InterPro" id="IPR036094">
    <property type="entry name" value="NadA_sf"/>
</dbReference>
<evidence type="ECO:0000313" key="14">
    <source>
        <dbReference type="Proteomes" id="UP000580709"/>
    </source>
</evidence>
<keyword evidence="4 10" id="KW-0963">Cytoplasm</keyword>
<organism evidence="12 13">
    <name type="scientific">Corynebacterium sanguinis</name>
    <dbReference type="NCBI Taxonomy" id="2594913"/>
    <lineage>
        <taxon>Bacteria</taxon>
        <taxon>Bacillati</taxon>
        <taxon>Actinomycetota</taxon>
        <taxon>Actinomycetes</taxon>
        <taxon>Mycobacteriales</taxon>
        <taxon>Corynebacteriaceae</taxon>
        <taxon>Corynebacterium</taxon>
    </lineage>
</organism>
<comment type="catalytic activity">
    <reaction evidence="10">
        <text>iminosuccinate + dihydroxyacetone phosphate = quinolinate + phosphate + 2 H2O + H(+)</text>
        <dbReference type="Rhea" id="RHEA:25888"/>
        <dbReference type="ChEBI" id="CHEBI:15377"/>
        <dbReference type="ChEBI" id="CHEBI:15378"/>
        <dbReference type="ChEBI" id="CHEBI:29959"/>
        <dbReference type="ChEBI" id="CHEBI:43474"/>
        <dbReference type="ChEBI" id="CHEBI:57642"/>
        <dbReference type="ChEBI" id="CHEBI:77875"/>
        <dbReference type="EC" id="2.5.1.72"/>
    </reaction>
</comment>
<evidence type="ECO:0000313" key="12">
    <source>
        <dbReference type="EMBL" id="TVS27647.1"/>
    </source>
</evidence>
<dbReference type="PANTHER" id="PTHR30573:SF0">
    <property type="entry name" value="QUINOLINATE SYNTHASE, CHLOROPLASTIC"/>
    <property type="match status" value="1"/>
</dbReference>
<dbReference type="HAMAP" id="MF_00568">
    <property type="entry name" value="NadA_type2"/>
    <property type="match status" value="1"/>
</dbReference>
<proteinExistence type="inferred from homology"/>
<dbReference type="Proteomes" id="UP000580709">
    <property type="component" value="Unassembled WGS sequence"/>
</dbReference>
<keyword evidence="6 10" id="KW-0808">Transferase</keyword>
<dbReference type="NCBIfam" id="NF006879">
    <property type="entry name" value="PRK09375.1-4"/>
    <property type="match status" value="1"/>
</dbReference>
<dbReference type="GO" id="GO:0005829">
    <property type="term" value="C:cytosol"/>
    <property type="evidence" value="ECO:0007669"/>
    <property type="project" value="TreeGrafter"/>
</dbReference>
<name>A0A6C1TXX0_9CORY</name>
<feature type="binding site" evidence="10">
    <location>
        <position position="147"/>
    </location>
    <ligand>
        <name>iminosuccinate</name>
        <dbReference type="ChEBI" id="CHEBI:77875"/>
    </ligand>
</feature>
<dbReference type="Pfam" id="PF02445">
    <property type="entry name" value="NadA"/>
    <property type="match status" value="1"/>
</dbReference>
<gene>
    <name evidence="10 12" type="primary">nadA</name>
    <name evidence="12" type="ORF">EKI59_08480</name>
    <name evidence="11" type="ORF">H0H28_04930</name>
</gene>
<dbReference type="FunFam" id="3.40.50.10800:FF:000007">
    <property type="entry name" value="Quinolinate synthase A"/>
    <property type="match status" value="1"/>
</dbReference>
<feature type="binding site" evidence="10">
    <location>
        <position position="245"/>
    </location>
    <ligand>
        <name>iminosuccinate</name>
        <dbReference type="ChEBI" id="CHEBI:77875"/>
    </ligand>
</feature>
<keyword evidence="14" id="KW-1185">Reference proteome</keyword>
<feature type="binding site" evidence="10">
    <location>
        <position position="42"/>
    </location>
    <ligand>
        <name>iminosuccinate</name>
        <dbReference type="ChEBI" id="CHEBI:77875"/>
    </ligand>
</feature>
<feature type="binding site" evidence="10">
    <location>
        <position position="104"/>
    </location>
    <ligand>
        <name>[4Fe-4S] cluster</name>
        <dbReference type="ChEBI" id="CHEBI:49883"/>
    </ligand>
</feature>
<evidence type="ECO:0000256" key="6">
    <source>
        <dbReference type="ARBA" id="ARBA00022679"/>
    </source>
</evidence>
<feature type="binding site" evidence="10">
    <location>
        <position position="59"/>
    </location>
    <ligand>
        <name>iminosuccinate</name>
        <dbReference type="ChEBI" id="CHEBI:77875"/>
    </ligand>
</feature>
<dbReference type="Gene3D" id="3.40.50.10800">
    <property type="entry name" value="NadA-like"/>
    <property type="match status" value="3"/>
</dbReference>
<dbReference type="Proteomes" id="UP000336646">
    <property type="component" value="Unassembled WGS sequence"/>
</dbReference>
<dbReference type="GO" id="GO:0008987">
    <property type="term" value="F:quinolinate synthetase A activity"/>
    <property type="evidence" value="ECO:0007669"/>
    <property type="project" value="UniProtKB-UniRule"/>
</dbReference>
<keyword evidence="9 10" id="KW-0411">Iron-sulfur</keyword>
<evidence type="ECO:0000256" key="10">
    <source>
        <dbReference type="HAMAP-Rule" id="MF_00568"/>
    </source>
</evidence>
<comment type="subcellular location">
    <subcellularLocation>
        <location evidence="10">Cytoplasm</location>
    </subcellularLocation>
</comment>
<accession>A0A6C1TXX0</accession>
<feature type="binding site" evidence="10">
    <location>
        <position position="191"/>
    </location>
    <ligand>
        <name>[4Fe-4S] cluster</name>
        <dbReference type="ChEBI" id="CHEBI:49883"/>
    </ligand>
</feature>
<keyword evidence="8 10" id="KW-0408">Iron</keyword>
<dbReference type="GeneID" id="74901757"/>
<evidence type="ECO:0000256" key="3">
    <source>
        <dbReference type="ARBA" id="ARBA00022485"/>
    </source>
</evidence>
<reference evidence="12 13" key="1">
    <citation type="submission" date="2018-12" db="EMBL/GenBank/DDBJ databases">
        <title>Corynebacterium sanguinis sp. nov., a clinically-associated and environmental corynebacterium.</title>
        <authorList>
            <person name="Gonzales-Siles L."/>
            <person name="Jaen-Luchoro D."/>
            <person name="Cardew S."/>
            <person name="Inganas E."/>
            <person name="Ohlen M."/>
            <person name="Jensie-Markopolous S."/>
            <person name="Pinyeiro-Iglesias B."/>
            <person name="Molin K."/>
            <person name="Skovbjerg S."/>
            <person name="Svensson-Stadler L."/>
            <person name="Funke G."/>
            <person name="Moore E.R.B."/>
        </authorList>
    </citation>
    <scope>NUCLEOTIDE SEQUENCE [LARGE SCALE GENOMIC DNA]</scope>
    <source>
        <strain evidence="12 13">58734</strain>
    </source>
</reference>
<feature type="binding site" evidence="10">
    <location>
        <begin position="130"/>
        <end position="132"/>
    </location>
    <ligand>
        <name>iminosuccinate</name>
        <dbReference type="ChEBI" id="CHEBI:77875"/>
    </ligand>
</feature>
<dbReference type="InterPro" id="IPR003473">
    <property type="entry name" value="NadA"/>
</dbReference>
<comment type="function">
    <text evidence="10">Catalyzes the condensation of iminoaspartate with dihydroxyacetone phosphate to form quinolinate.</text>
</comment>
<evidence type="ECO:0000256" key="7">
    <source>
        <dbReference type="ARBA" id="ARBA00022723"/>
    </source>
</evidence>
<keyword evidence="7 10" id="KW-0479">Metal-binding</keyword>
<dbReference type="EMBL" id="JACEOR010000171">
    <property type="protein sequence ID" value="MBA4504681.1"/>
    <property type="molecule type" value="Genomic_DNA"/>
</dbReference>
<comment type="caution">
    <text evidence="12">The sequence shown here is derived from an EMBL/GenBank/DDBJ whole genome shotgun (WGS) entry which is preliminary data.</text>
</comment>
<evidence type="ECO:0000256" key="4">
    <source>
        <dbReference type="ARBA" id="ARBA00022490"/>
    </source>
</evidence>
<evidence type="ECO:0000313" key="11">
    <source>
        <dbReference type="EMBL" id="MBA4504681.1"/>
    </source>
</evidence>
<dbReference type="GO" id="GO:0046872">
    <property type="term" value="F:metal ion binding"/>
    <property type="evidence" value="ECO:0007669"/>
    <property type="project" value="UniProtKB-KW"/>
</dbReference>
<dbReference type="RefSeq" id="WP_144317790.1">
    <property type="nucleotide sequence ID" value="NZ_CP038157.1"/>
</dbReference>
<comment type="similarity">
    <text evidence="10">Belongs to the quinolinate synthase family. Type 2 subfamily.</text>
</comment>
<dbReference type="AlphaFoldDB" id="A0A6C1TXX0"/>
<evidence type="ECO:0000256" key="8">
    <source>
        <dbReference type="ARBA" id="ARBA00023004"/>
    </source>
</evidence>
<dbReference type="InterPro" id="IPR023066">
    <property type="entry name" value="Quinolinate_synth_type2"/>
</dbReference>
<dbReference type="OrthoDB" id="9801204at2"/>
<evidence type="ECO:0000256" key="2">
    <source>
        <dbReference type="ARBA" id="ARBA00012669"/>
    </source>
</evidence>